<keyword evidence="10" id="KW-1185">Reference proteome</keyword>
<keyword evidence="4" id="KW-0326">Glycosidase</keyword>
<dbReference type="eggNOG" id="ENOG502QT0K">
    <property type="taxonomic scope" value="Eukaryota"/>
</dbReference>
<evidence type="ECO:0000256" key="7">
    <source>
        <dbReference type="SAM" id="SignalP"/>
    </source>
</evidence>
<evidence type="ECO:0000256" key="4">
    <source>
        <dbReference type="ARBA" id="ARBA00023295"/>
    </source>
</evidence>
<evidence type="ECO:0000256" key="2">
    <source>
        <dbReference type="ARBA" id="ARBA00022801"/>
    </source>
</evidence>
<evidence type="ECO:0000256" key="6">
    <source>
        <dbReference type="SAM" id="Phobius"/>
    </source>
</evidence>
<feature type="chain" id="PRO_5004571375" description="G8 domain-containing protein" evidence="7">
    <location>
        <begin position="18"/>
        <end position="1209"/>
    </location>
</feature>
<dbReference type="Pfam" id="PF10162">
    <property type="entry name" value="G8"/>
    <property type="match status" value="1"/>
</dbReference>
<dbReference type="STRING" id="1156394.T0S327"/>
<dbReference type="GeneID" id="19946041"/>
<sequence length="1209" mass="127780">MHRGQWLLFALSHCAAAAWTDVVWSGINIAGNVTIPPGTRVTLRNSNTITGELNIAAGALLTVDPAANAYLQVGNLEINGAFSIGSEATPYANTVTIALGCAPGVYPPSNERRNGILVRRGGSIALYGQKGQSYPWTLLTATASAGDTCIYVVDPVDWVVGDVIVIATTDYDPRFSERRTLVGFGADGCLRLDTPLVYNHFGEITEGIDERAEVGLLTRSIRFRGCTGYQIERQNIGGHLMITNGFAAAQIVGVEISAFGQGDIVGRYPIHFHLCGAAPPGTLLRANSIRDSFMRAVTIHGTQNVRVQSNVAFNTSGHAMFLEDGAEFNNVFDANLVVLVREKLDGPFRLGSDDRFGLSAFWITNGDNVFTNNAVAGVEGSGFWIHTRLLAKNPSYGTGLYNALVPFKTPLKLCTGNHVHSVWNAFRIDSPDFDGGDMPLVNAGGAFAQGYSPTSITVISDFTVHHARQGGWFRIFEIVLDNWKLGDVREGVQFLTTGNTPTAPVNGTLRNSLLVGNTANRGNLVETEWQSVAFLEGRSESAFMLTDLIKIGVVLYDGPHFLENVVFRNYYSQSCMGVINPAIGARAFNTFMMATTTTIVNCSFPNTAYPVYILDRQSDGGFTNVVQDASGSISGQPGAIVLPDWGLYYTQQCRRSPSYGLACPHRYNNFEIVQIDTDGVNLAKYGNLLVARMDRDASLTSPPTLSFAGQYIPDAGGYLYHPSLSVGATYVVNFLTRTPPILRFNLVNGVVGDVHTIAVCYPIGSRITQVVDGRGVALSVMPSATATTCTNCFFFDAARALLVFRLQQTQARLDATTACPASGCPSVVITATLPTTGTGVSDVSTRAYPLWTNALVNSAWARTTFTTRGVETSSVVGSSASVVDTNWCGFNDPCLNAIDAGNLHQGILAYALSPCNGLGCYSATCRYCKLPTSSSSQPFVPCPFKSSAPLPTTATPKPTPRPTTPTPTTMPVTTCSALFPAETTTLGISAQVDTTCPGSQAVGCIGSTQCRFCATAWTPQSAGFAPCAGMTTSVPPTETPKTGAPTTTMPTTTRPPTTTAPTRTLAPTTTTPTRTLAPTTAAPSPTATSAICSVSRGDYQAGLDVFADASCLTQGGLGCIPSSGCRFCARIATVPPSVYAPCPRSSMVALTASGNDAAHHVVAASLPTLAVLAVALTALAVAVVVLAHARRAQSTTAPSVCQPTEPTAA</sequence>
<dbReference type="Proteomes" id="UP000030762">
    <property type="component" value="Unassembled WGS sequence"/>
</dbReference>
<dbReference type="InterPro" id="IPR019316">
    <property type="entry name" value="G8_domain"/>
</dbReference>
<gene>
    <name evidence="9" type="ORF">SDRG_05314</name>
</gene>
<dbReference type="InParanoid" id="T0S327"/>
<keyword evidence="2" id="KW-0378">Hydrolase</keyword>
<feature type="signal peptide" evidence="7">
    <location>
        <begin position="1"/>
        <end position="17"/>
    </location>
</feature>
<keyword evidence="6" id="KW-0812">Transmembrane</keyword>
<feature type="domain" description="G8" evidence="8">
    <location>
        <begin position="22"/>
        <end position="141"/>
    </location>
</feature>
<keyword evidence="7" id="KW-0732">Signal</keyword>
<proteinExistence type="inferred from homology"/>
<protein>
    <recommendedName>
        <fullName evidence="8">G8 domain-containing protein</fullName>
    </recommendedName>
</protein>
<reference evidence="9 10" key="1">
    <citation type="submission" date="2012-04" db="EMBL/GenBank/DDBJ databases">
        <title>The Genome Sequence of Saprolegnia declina VS20.</title>
        <authorList>
            <consortium name="The Broad Institute Genome Sequencing Platform"/>
            <person name="Russ C."/>
            <person name="Nusbaum C."/>
            <person name="Tyler B."/>
            <person name="van West P."/>
            <person name="Dieguez-Uribeondo J."/>
            <person name="de Bruijn I."/>
            <person name="Tripathy S."/>
            <person name="Jiang R."/>
            <person name="Young S.K."/>
            <person name="Zeng Q."/>
            <person name="Gargeya S."/>
            <person name="Fitzgerald M."/>
            <person name="Haas B."/>
            <person name="Abouelleil A."/>
            <person name="Alvarado L."/>
            <person name="Arachchi H.M."/>
            <person name="Berlin A."/>
            <person name="Chapman S.B."/>
            <person name="Goldberg J."/>
            <person name="Griggs A."/>
            <person name="Gujja S."/>
            <person name="Hansen M."/>
            <person name="Howarth C."/>
            <person name="Imamovic A."/>
            <person name="Larimer J."/>
            <person name="McCowen C."/>
            <person name="Montmayeur A."/>
            <person name="Murphy C."/>
            <person name="Neiman D."/>
            <person name="Pearson M."/>
            <person name="Priest M."/>
            <person name="Roberts A."/>
            <person name="Saif S."/>
            <person name="Shea T."/>
            <person name="Sisk P."/>
            <person name="Sykes S."/>
            <person name="Wortman J."/>
            <person name="Nusbaum C."/>
            <person name="Birren B."/>
        </authorList>
    </citation>
    <scope>NUCLEOTIDE SEQUENCE [LARGE SCALE GENOMIC DNA]</scope>
    <source>
        <strain evidence="9 10">VS20</strain>
    </source>
</reference>
<evidence type="ECO:0000313" key="10">
    <source>
        <dbReference type="Proteomes" id="UP000030762"/>
    </source>
</evidence>
<dbReference type="EMBL" id="JH767145">
    <property type="protein sequence ID" value="EQC37087.1"/>
    <property type="molecule type" value="Genomic_DNA"/>
</dbReference>
<dbReference type="OrthoDB" id="190675at2759"/>
<feature type="region of interest" description="Disordered" evidence="5">
    <location>
        <begin position="1035"/>
        <end position="1082"/>
    </location>
</feature>
<dbReference type="SMART" id="SM01225">
    <property type="entry name" value="G8"/>
    <property type="match status" value="1"/>
</dbReference>
<accession>T0S327</accession>
<keyword evidence="3" id="KW-0325">Glycoprotein</keyword>
<dbReference type="PROSITE" id="PS51484">
    <property type="entry name" value="G8"/>
    <property type="match status" value="1"/>
</dbReference>
<dbReference type="PANTHER" id="PTHR15535">
    <property type="entry name" value="TRANSMEMBRANE PROTEIN 2-RELATED"/>
    <property type="match status" value="1"/>
</dbReference>
<feature type="region of interest" description="Disordered" evidence="5">
    <location>
        <begin position="950"/>
        <end position="969"/>
    </location>
</feature>
<evidence type="ECO:0000313" key="9">
    <source>
        <dbReference type="EMBL" id="EQC37087.1"/>
    </source>
</evidence>
<comment type="similarity">
    <text evidence="1">Belongs to the CEMIP family.</text>
</comment>
<evidence type="ECO:0000256" key="3">
    <source>
        <dbReference type="ARBA" id="ARBA00023180"/>
    </source>
</evidence>
<dbReference type="AlphaFoldDB" id="T0S327"/>
<dbReference type="InterPro" id="IPR052252">
    <property type="entry name" value="CEMIP/CEMIP2"/>
</dbReference>
<dbReference type="InterPro" id="IPR055401">
    <property type="entry name" value="CEMIP_beta-hel_dom"/>
</dbReference>
<keyword evidence="6" id="KW-1133">Transmembrane helix</keyword>
<evidence type="ECO:0000256" key="5">
    <source>
        <dbReference type="SAM" id="MobiDB-lite"/>
    </source>
</evidence>
<dbReference type="Pfam" id="PF24606">
    <property type="entry name" value="CEMIP_beta-hel"/>
    <property type="match status" value="1"/>
</dbReference>
<feature type="transmembrane region" description="Helical" evidence="6">
    <location>
        <begin position="1169"/>
        <end position="1189"/>
    </location>
</feature>
<organism evidence="9 10">
    <name type="scientific">Saprolegnia diclina (strain VS20)</name>
    <dbReference type="NCBI Taxonomy" id="1156394"/>
    <lineage>
        <taxon>Eukaryota</taxon>
        <taxon>Sar</taxon>
        <taxon>Stramenopiles</taxon>
        <taxon>Oomycota</taxon>
        <taxon>Saprolegniomycetes</taxon>
        <taxon>Saprolegniales</taxon>
        <taxon>Saprolegniaceae</taxon>
        <taxon>Saprolegnia</taxon>
    </lineage>
</organism>
<dbReference type="OMA" id="MCGDVDT"/>
<name>T0S327_SAPDV</name>
<evidence type="ECO:0000256" key="1">
    <source>
        <dbReference type="ARBA" id="ARBA00007586"/>
    </source>
</evidence>
<keyword evidence="6" id="KW-0472">Membrane</keyword>
<evidence type="ECO:0000259" key="8">
    <source>
        <dbReference type="PROSITE" id="PS51484"/>
    </source>
</evidence>
<dbReference type="GO" id="GO:0016798">
    <property type="term" value="F:hydrolase activity, acting on glycosyl bonds"/>
    <property type="evidence" value="ECO:0007669"/>
    <property type="project" value="UniProtKB-KW"/>
</dbReference>
<dbReference type="RefSeq" id="XP_008609249.1">
    <property type="nucleotide sequence ID" value="XM_008611027.1"/>
</dbReference>
<dbReference type="InterPro" id="IPR055400">
    <property type="entry name" value="CEMIP_X"/>
</dbReference>
<dbReference type="VEuPathDB" id="FungiDB:SDRG_05314"/>
<dbReference type="Pfam" id="PF24605">
    <property type="entry name" value="CEMIP_X"/>
    <property type="match status" value="1"/>
</dbReference>